<dbReference type="Proteomes" id="UP000479190">
    <property type="component" value="Unassembled WGS sequence"/>
</dbReference>
<gene>
    <name evidence="6" type="ORF">TBRA_LOCUS8097</name>
</gene>
<dbReference type="PANTHER" id="PTHR46468:SF1">
    <property type="entry name" value="SENTRIN-SPECIFIC PROTEASE 8"/>
    <property type="match status" value="1"/>
</dbReference>
<dbReference type="EMBL" id="CADCXV010000810">
    <property type="protein sequence ID" value="CAB0036219.1"/>
    <property type="molecule type" value="Genomic_DNA"/>
</dbReference>
<dbReference type="InterPro" id="IPR044613">
    <property type="entry name" value="Nep1/2-like"/>
</dbReference>
<dbReference type="GO" id="GO:0008234">
    <property type="term" value="F:cysteine-type peptidase activity"/>
    <property type="evidence" value="ECO:0007669"/>
    <property type="project" value="UniProtKB-KW"/>
</dbReference>
<evidence type="ECO:0000259" key="5">
    <source>
        <dbReference type="PROSITE" id="PS50600"/>
    </source>
</evidence>
<dbReference type="InterPro" id="IPR038765">
    <property type="entry name" value="Papain-like_cys_pep_sf"/>
</dbReference>
<evidence type="ECO:0000256" key="2">
    <source>
        <dbReference type="ARBA" id="ARBA00022670"/>
    </source>
</evidence>
<sequence>MSRSQSNIVVSYHDCILRKEDIHLLEGPYWLNDAVIGFYFEYLGQKYRYSRLLFVSPELTQLLKLTDSSEYSVFLQPLEAEYKDYLFFPLNDCSSRLSSGGSHWSLLVFSRSDKTCFHFDSSKGMNGMVARAFSRDISNYLLDRTGQYVEIDCPHQENGYDCGLFVLCFAEVIAECIQKRYKIEECKYDSVRRLVSEKRRSLLNLINTLKIRH</sequence>
<protein>
    <recommendedName>
        <fullName evidence="5">Ubiquitin-like protease family profile domain-containing protein</fullName>
    </recommendedName>
</protein>
<dbReference type="GO" id="GO:0000338">
    <property type="term" value="P:protein deneddylation"/>
    <property type="evidence" value="ECO:0007669"/>
    <property type="project" value="TreeGrafter"/>
</dbReference>
<dbReference type="Gene3D" id="3.40.395.10">
    <property type="entry name" value="Adenoviral Proteinase, Chain A"/>
    <property type="match status" value="1"/>
</dbReference>
<dbReference type="Pfam" id="PF02902">
    <property type="entry name" value="Peptidase_C48"/>
    <property type="match status" value="1"/>
</dbReference>
<dbReference type="PROSITE" id="PS50600">
    <property type="entry name" value="ULP_PROTEASE"/>
    <property type="match status" value="1"/>
</dbReference>
<keyword evidence="4" id="KW-0788">Thiol protease</keyword>
<keyword evidence="7" id="KW-1185">Reference proteome</keyword>
<evidence type="ECO:0000256" key="1">
    <source>
        <dbReference type="ARBA" id="ARBA00005234"/>
    </source>
</evidence>
<evidence type="ECO:0000256" key="4">
    <source>
        <dbReference type="ARBA" id="ARBA00022807"/>
    </source>
</evidence>
<dbReference type="SUPFAM" id="SSF54001">
    <property type="entry name" value="Cysteine proteinases"/>
    <property type="match status" value="1"/>
</dbReference>
<evidence type="ECO:0000313" key="6">
    <source>
        <dbReference type="EMBL" id="CAB0036219.1"/>
    </source>
</evidence>
<dbReference type="OrthoDB" id="5065855at2759"/>
<dbReference type="InterPro" id="IPR003653">
    <property type="entry name" value="Peptidase_C48_C"/>
</dbReference>
<organism evidence="6 7">
    <name type="scientific">Trichogramma brassicae</name>
    <dbReference type="NCBI Taxonomy" id="86971"/>
    <lineage>
        <taxon>Eukaryota</taxon>
        <taxon>Metazoa</taxon>
        <taxon>Ecdysozoa</taxon>
        <taxon>Arthropoda</taxon>
        <taxon>Hexapoda</taxon>
        <taxon>Insecta</taxon>
        <taxon>Pterygota</taxon>
        <taxon>Neoptera</taxon>
        <taxon>Endopterygota</taxon>
        <taxon>Hymenoptera</taxon>
        <taxon>Apocrita</taxon>
        <taxon>Proctotrupomorpha</taxon>
        <taxon>Chalcidoidea</taxon>
        <taxon>Trichogrammatidae</taxon>
        <taxon>Trichogramma</taxon>
    </lineage>
</organism>
<dbReference type="GO" id="GO:0006508">
    <property type="term" value="P:proteolysis"/>
    <property type="evidence" value="ECO:0007669"/>
    <property type="project" value="UniProtKB-KW"/>
</dbReference>
<dbReference type="AlphaFoldDB" id="A0A6H5IKD7"/>
<feature type="domain" description="Ubiquitin-like protease family profile" evidence="5">
    <location>
        <begin position="15"/>
        <end position="173"/>
    </location>
</feature>
<proteinExistence type="inferred from homology"/>
<comment type="similarity">
    <text evidence="1">Belongs to the peptidase C48 family.</text>
</comment>
<accession>A0A6H5IKD7</accession>
<dbReference type="PANTHER" id="PTHR46468">
    <property type="entry name" value="SENTRIN-SPECIFIC PROTEASE 8"/>
    <property type="match status" value="1"/>
</dbReference>
<name>A0A6H5IKD7_9HYME</name>
<evidence type="ECO:0000256" key="3">
    <source>
        <dbReference type="ARBA" id="ARBA00022801"/>
    </source>
</evidence>
<reference evidence="6 7" key="1">
    <citation type="submission" date="2020-02" db="EMBL/GenBank/DDBJ databases">
        <authorList>
            <person name="Ferguson B K."/>
        </authorList>
    </citation>
    <scope>NUCLEOTIDE SEQUENCE [LARGE SCALE GENOMIC DNA]</scope>
</reference>
<dbReference type="GO" id="GO:0019784">
    <property type="term" value="F:deNEDDylase activity"/>
    <property type="evidence" value="ECO:0007669"/>
    <property type="project" value="InterPro"/>
</dbReference>
<evidence type="ECO:0000313" key="7">
    <source>
        <dbReference type="Proteomes" id="UP000479190"/>
    </source>
</evidence>
<keyword evidence="2" id="KW-0645">Protease</keyword>
<keyword evidence="3" id="KW-0378">Hydrolase</keyword>